<dbReference type="PANTHER" id="PTHR46383:SF1">
    <property type="entry name" value="ASPARTATE AMINOTRANSFERASE"/>
    <property type="match status" value="1"/>
</dbReference>
<keyword evidence="10" id="KW-1185">Reference proteome</keyword>
<evidence type="ECO:0000313" key="9">
    <source>
        <dbReference type="EMBL" id="TPE47361.1"/>
    </source>
</evidence>
<keyword evidence="5 9" id="KW-0808">Transferase</keyword>
<dbReference type="SUPFAM" id="SSF53383">
    <property type="entry name" value="PLP-dependent transferases"/>
    <property type="match status" value="1"/>
</dbReference>
<evidence type="ECO:0000256" key="7">
    <source>
        <dbReference type="ARBA" id="ARBA00049185"/>
    </source>
</evidence>
<feature type="domain" description="Aminotransferase class I/classII large" evidence="8">
    <location>
        <begin position="33"/>
        <end position="384"/>
    </location>
</feature>
<dbReference type="OrthoDB" id="9766084at2"/>
<evidence type="ECO:0000259" key="8">
    <source>
        <dbReference type="Pfam" id="PF00155"/>
    </source>
</evidence>
<evidence type="ECO:0000256" key="6">
    <source>
        <dbReference type="ARBA" id="ARBA00022898"/>
    </source>
</evidence>
<dbReference type="InterPro" id="IPR004839">
    <property type="entry name" value="Aminotransferase_I/II_large"/>
</dbReference>
<evidence type="ECO:0000256" key="3">
    <source>
        <dbReference type="ARBA" id="ARBA00012753"/>
    </source>
</evidence>
<comment type="caution">
    <text evidence="9">The sequence shown here is derived from an EMBL/GenBank/DDBJ whole genome shotgun (WGS) entry which is preliminary data.</text>
</comment>
<dbReference type="GO" id="GO:0006520">
    <property type="term" value="P:amino acid metabolic process"/>
    <property type="evidence" value="ECO:0007669"/>
    <property type="project" value="InterPro"/>
</dbReference>
<dbReference type="Proteomes" id="UP000319255">
    <property type="component" value="Unassembled WGS sequence"/>
</dbReference>
<comment type="catalytic activity">
    <reaction evidence="7">
        <text>L-aspartate + 2-oxoglutarate = oxaloacetate + L-glutamate</text>
        <dbReference type="Rhea" id="RHEA:21824"/>
        <dbReference type="ChEBI" id="CHEBI:16452"/>
        <dbReference type="ChEBI" id="CHEBI:16810"/>
        <dbReference type="ChEBI" id="CHEBI:29985"/>
        <dbReference type="ChEBI" id="CHEBI:29991"/>
        <dbReference type="EC" id="2.6.1.1"/>
    </reaction>
</comment>
<evidence type="ECO:0000313" key="10">
    <source>
        <dbReference type="Proteomes" id="UP000319255"/>
    </source>
</evidence>
<evidence type="ECO:0000256" key="2">
    <source>
        <dbReference type="ARBA" id="ARBA00007441"/>
    </source>
</evidence>
<dbReference type="GO" id="GO:0030170">
    <property type="term" value="F:pyridoxal phosphate binding"/>
    <property type="evidence" value="ECO:0007669"/>
    <property type="project" value="InterPro"/>
</dbReference>
<evidence type="ECO:0000256" key="4">
    <source>
        <dbReference type="ARBA" id="ARBA00022576"/>
    </source>
</evidence>
<comment type="similarity">
    <text evidence="2">Belongs to the class-I pyridoxal-phosphate-dependent aminotransferase family.</text>
</comment>
<gene>
    <name evidence="9" type="ORF">FJM51_20020</name>
</gene>
<dbReference type="AlphaFoldDB" id="A0A501WJZ8"/>
<dbReference type="EC" id="2.6.1.1" evidence="3"/>
<dbReference type="Pfam" id="PF00155">
    <property type="entry name" value="Aminotran_1_2"/>
    <property type="match status" value="1"/>
</dbReference>
<dbReference type="RefSeq" id="WP_140455908.1">
    <property type="nucleotide sequence ID" value="NZ_VFRP01000031.1"/>
</dbReference>
<dbReference type="NCBIfam" id="NF005732">
    <property type="entry name" value="PRK07550.1"/>
    <property type="match status" value="1"/>
</dbReference>
<name>A0A501WJZ8_9RHOB</name>
<dbReference type="PANTHER" id="PTHR46383">
    <property type="entry name" value="ASPARTATE AMINOTRANSFERASE"/>
    <property type="match status" value="1"/>
</dbReference>
<dbReference type="InterPro" id="IPR015424">
    <property type="entry name" value="PyrdxlP-dep_Trfase"/>
</dbReference>
<dbReference type="CDD" id="cd00609">
    <property type="entry name" value="AAT_like"/>
    <property type="match status" value="1"/>
</dbReference>
<dbReference type="InterPro" id="IPR050596">
    <property type="entry name" value="AspAT/PAT-like"/>
</dbReference>
<evidence type="ECO:0000256" key="5">
    <source>
        <dbReference type="ARBA" id="ARBA00022679"/>
    </source>
</evidence>
<organism evidence="9 10">
    <name type="scientific">Amaricoccus solimangrovi</name>
    <dbReference type="NCBI Taxonomy" id="2589815"/>
    <lineage>
        <taxon>Bacteria</taxon>
        <taxon>Pseudomonadati</taxon>
        <taxon>Pseudomonadota</taxon>
        <taxon>Alphaproteobacteria</taxon>
        <taxon>Rhodobacterales</taxon>
        <taxon>Paracoccaceae</taxon>
        <taxon>Amaricoccus</taxon>
    </lineage>
</organism>
<proteinExistence type="inferred from homology"/>
<evidence type="ECO:0000256" key="1">
    <source>
        <dbReference type="ARBA" id="ARBA00001933"/>
    </source>
</evidence>
<keyword evidence="4 9" id="KW-0032">Aminotransferase</keyword>
<accession>A0A501WJZ8</accession>
<reference evidence="9 10" key="1">
    <citation type="submission" date="2019-06" db="EMBL/GenBank/DDBJ databases">
        <title>A novel bacterium of genus Amaricoccus, isolated from marine sediment.</title>
        <authorList>
            <person name="Huang H."/>
            <person name="Mo K."/>
            <person name="Hu Y."/>
        </authorList>
    </citation>
    <scope>NUCLEOTIDE SEQUENCE [LARGE SCALE GENOMIC DNA]</scope>
    <source>
        <strain evidence="9 10">HB172011</strain>
    </source>
</reference>
<dbReference type="Gene3D" id="3.40.640.10">
    <property type="entry name" value="Type I PLP-dependent aspartate aminotransferase-like (Major domain)"/>
    <property type="match status" value="1"/>
</dbReference>
<sequence>MSPFSPFIRATTPPPVMEARRWIQGKTFPADRPLINLSQAAPIDPPPEALRAQMARMVVNEPDTHLYGPVLGLPALRAEIAGRWSAAYGGEIEPADVAITGGCNMAFCAALATLAIPGDAILLPVPWYFNHKMWCDTVGIDAIPLPCDARMNPDIEAARPLMSGHVKAIVLITPNNPTGAEYPAGLVAAFAALARAHGAALILDETYRDFDSRETRPHNLFADPGWRDVLIHLYSFSKAFRLTGHRTGAIITSPERLAEVEKFMDSVAICAPTLGQKAALWGLRHLGDWVAGERAEILRRREAITRGLARLPGWKLLGAGAYFAYVEHPFAMRSDELCRFLVDEQSILTLPGTMFSPDPEGARQIRIAFANADPDGLGRALDRLAELTHRLPRRDAPPLATPLASPEASA</sequence>
<dbReference type="InterPro" id="IPR015421">
    <property type="entry name" value="PyrdxlP-dep_Trfase_major"/>
</dbReference>
<dbReference type="GO" id="GO:0004069">
    <property type="term" value="F:L-aspartate:2-oxoglutarate aminotransferase activity"/>
    <property type="evidence" value="ECO:0007669"/>
    <property type="project" value="UniProtKB-EC"/>
</dbReference>
<keyword evidence="6" id="KW-0663">Pyridoxal phosphate</keyword>
<dbReference type="EMBL" id="VFRP01000031">
    <property type="protein sequence ID" value="TPE47361.1"/>
    <property type="molecule type" value="Genomic_DNA"/>
</dbReference>
<comment type="cofactor">
    <cofactor evidence="1">
        <name>pyridoxal 5'-phosphate</name>
        <dbReference type="ChEBI" id="CHEBI:597326"/>
    </cofactor>
</comment>
<protein>
    <recommendedName>
        <fullName evidence="3">aspartate transaminase</fullName>
        <ecNumber evidence="3">2.6.1.1</ecNumber>
    </recommendedName>
</protein>